<protein>
    <submittedName>
        <fullName evidence="2">CHRD domain-containing protein</fullName>
    </submittedName>
</protein>
<dbReference type="PROSITE" id="PS50933">
    <property type="entry name" value="CHRD"/>
    <property type="match status" value="1"/>
</dbReference>
<reference evidence="2" key="1">
    <citation type="submission" date="2020-12" db="EMBL/GenBank/DDBJ databases">
        <title>Snuella sp. nov., isolated from sediment in Incheon.</title>
        <authorList>
            <person name="Kim W."/>
        </authorList>
    </citation>
    <scope>NUCLEOTIDE SEQUENCE</scope>
    <source>
        <strain evidence="2">CAU 1569</strain>
    </source>
</reference>
<gene>
    <name evidence="2" type="ORF">JF259_06715</name>
</gene>
<organism evidence="2 3">
    <name type="scientific">Snuella sedimenti</name>
    <dbReference type="NCBI Taxonomy" id="2798802"/>
    <lineage>
        <taxon>Bacteria</taxon>
        <taxon>Pseudomonadati</taxon>
        <taxon>Bacteroidota</taxon>
        <taxon>Flavobacteriia</taxon>
        <taxon>Flavobacteriales</taxon>
        <taxon>Flavobacteriaceae</taxon>
        <taxon>Snuella</taxon>
    </lineage>
</organism>
<dbReference type="EMBL" id="JAELVQ010000006">
    <property type="protein sequence ID" value="MBJ6367773.1"/>
    <property type="molecule type" value="Genomic_DNA"/>
</dbReference>
<keyword evidence="3" id="KW-1185">Reference proteome</keyword>
<evidence type="ECO:0000313" key="2">
    <source>
        <dbReference type="EMBL" id="MBJ6367773.1"/>
    </source>
</evidence>
<feature type="domain" description="CHRD" evidence="1">
    <location>
        <begin position="45"/>
        <end position="173"/>
    </location>
</feature>
<evidence type="ECO:0000313" key="3">
    <source>
        <dbReference type="Proteomes" id="UP000610931"/>
    </source>
</evidence>
<accession>A0A8J7IGM2</accession>
<dbReference type="AlphaFoldDB" id="A0A8J7IGM2"/>
<dbReference type="InterPro" id="IPR010895">
    <property type="entry name" value="CHRD"/>
</dbReference>
<dbReference type="SMART" id="SM00754">
    <property type="entry name" value="CHRD"/>
    <property type="match status" value="1"/>
</dbReference>
<dbReference type="RefSeq" id="WP_199114542.1">
    <property type="nucleotide sequence ID" value="NZ_JAELVQ010000006.1"/>
</dbReference>
<comment type="caution">
    <text evidence="2">The sequence shown here is derived from an EMBL/GenBank/DDBJ whole genome shotgun (WGS) entry which is preliminary data.</text>
</comment>
<dbReference type="Pfam" id="PF07452">
    <property type="entry name" value="CHRD"/>
    <property type="match status" value="1"/>
</dbReference>
<sequence length="173" mass="18239">MITRINSVKSYLLLLVFGLTIVGFSNKTNDDSAKDAATLSIEKKDKLHFNASLKGSNEVPANDSNATGEAIVSINKEETMIHFKLITANIENVTASHFHMAPAGSNGGVVVGLYSNPNQPSGPANGILAEGYITADDIGESGLSDLIDAMRAGNIYVNVHTTSHLGGEIRGQL</sequence>
<proteinExistence type="predicted"/>
<name>A0A8J7IGM2_9FLAO</name>
<evidence type="ECO:0000259" key="1">
    <source>
        <dbReference type="PROSITE" id="PS50933"/>
    </source>
</evidence>
<dbReference type="Proteomes" id="UP000610931">
    <property type="component" value="Unassembled WGS sequence"/>
</dbReference>